<comment type="similarity">
    <text evidence="1">Belongs to the UPF0045 family.</text>
</comment>
<accession>A0ABW2PQZ9</accession>
<dbReference type="Pfam" id="PF01910">
    <property type="entry name" value="Thiamine_BP"/>
    <property type="match status" value="1"/>
</dbReference>
<gene>
    <name evidence="3" type="ORF">ACFQRG_02335</name>
</gene>
<proteinExistence type="inferred from homology"/>
<comment type="caution">
    <text evidence="3">The sequence shown here is derived from an EMBL/GenBank/DDBJ whole genome shotgun (WGS) entry which is preliminary data.</text>
</comment>
<evidence type="ECO:0000256" key="1">
    <source>
        <dbReference type="ARBA" id="ARBA00010272"/>
    </source>
</evidence>
<dbReference type="PANTHER" id="PTHR33777">
    <property type="entry name" value="UPF0045 PROTEIN ECM15"/>
    <property type="match status" value="1"/>
</dbReference>
<name>A0ABW2PQZ9_9BACL</name>
<dbReference type="InterPro" id="IPR002767">
    <property type="entry name" value="Thiamine_BP"/>
</dbReference>
<feature type="domain" description="Thiamine-binding protein" evidence="2">
    <location>
        <begin position="8"/>
        <end position="94"/>
    </location>
</feature>
<evidence type="ECO:0000313" key="4">
    <source>
        <dbReference type="Proteomes" id="UP001596505"/>
    </source>
</evidence>
<organism evidence="3 4">
    <name type="scientific">Scopulibacillus cellulosilyticus</name>
    <dbReference type="NCBI Taxonomy" id="2665665"/>
    <lineage>
        <taxon>Bacteria</taxon>
        <taxon>Bacillati</taxon>
        <taxon>Bacillota</taxon>
        <taxon>Bacilli</taxon>
        <taxon>Bacillales</taxon>
        <taxon>Sporolactobacillaceae</taxon>
        <taxon>Scopulibacillus</taxon>
    </lineage>
</organism>
<dbReference type="Proteomes" id="UP001596505">
    <property type="component" value="Unassembled WGS sequence"/>
</dbReference>
<keyword evidence="4" id="KW-1185">Reference proteome</keyword>
<evidence type="ECO:0000313" key="3">
    <source>
        <dbReference type="EMBL" id="MFC7391832.1"/>
    </source>
</evidence>
<dbReference type="EMBL" id="JBHTCO010000002">
    <property type="protein sequence ID" value="MFC7391832.1"/>
    <property type="molecule type" value="Genomic_DNA"/>
</dbReference>
<dbReference type="Gene3D" id="3.30.70.930">
    <property type="match status" value="1"/>
</dbReference>
<dbReference type="InterPro" id="IPR051614">
    <property type="entry name" value="UPF0045_domain"/>
</dbReference>
<dbReference type="PANTHER" id="PTHR33777:SF1">
    <property type="entry name" value="UPF0045 PROTEIN ECM15"/>
    <property type="match status" value="1"/>
</dbReference>
<reference evidence="4" key="1">
    <citation type="journal article" date="2019" name="Int. J. Syst. Evol. Microbiol.">
        <title>The Global Catalogue of Microorganisms (GCM) 10K type strain sequencing project: providing services to taxonomists for standard genome sequencing and annotation.</title>
        <authorList>
            <consortium name="The Broad Institute Genomics Platform"/>
            <consortium name="The Broad Institute Genome Sequencing Center for Infectious Disease"/>
            <person name="Wu L."/>
            <person name="Ma J."/>
        </authorList>
    </citation>
    <scope>NUCLEOTIDE SEQUENCE [LARGE SCALE GENOMIC DNA]</scope>
    <source>
        <strain evidence="4">CGMCC 1.16305</strain>
    </source>
</reference>
<dbReference type="InterPro" id="IPR029756">
    <property type="entry name" value="MTH1187/YkoF-like"/>
</dbReference>
<dbReference type="SUPFAM" id="SSF89957">
    <property type="entry name" value="MTH1187/YkoF-like"/>
    <property type="match status" value="1"/>
</dbReference>
<evidence type="ECO:0000259" key="2">
    <source>
        <dbReference type="Pfam" id="PF01910"/>
    </source>
</evidence>
<protein>
    <submittedName>
        <fullName evidence="3">MTH1187 family thiamine-binding protein</fullName>
    </submittedName>
</protein>
<sequence>MSTTNIGFQVLPIVPDGNVYDVIDKAIEVVQKSGVKYEVGALETVMEGEFDTLIDIVKRAQLACIEAGASEVAVNIKVHYNPNGVSMEGKTKKFR</sequence>
<dbReference type="RefSeq" id="WP_380963210.1">
    <property type="nucleotide sequence ID" value="NZ_JBHTCO010000002.1"/>
</dbReference>